<evidence type="ECO:0000256" key="1">
    <source>
        <dbReference type="SAM" id="MobiDB-lite"/>
    </source>
</evidence>
<dbReference type="EMBL" id="ML119706">
    <property type="protein sequence ID" value="RPA78871.1"/>
    <property type="molecule type" value="Genomic_DNA"/>
</dbReference>
<sequence length="64" mass="7390">MPFQISLRRTQRHDLPTSEINNASGTFPKMHPNPPVQISKMHIRTKRPNHPFQLPRLPSMPPPS</sequence>
<evidence type="ECO:0000313" key="3">
    <source>
        <dbReference type="Proteomes" id="UP000275078"/>
    </source>
</evidence>
<proteinExistence type="predicted"/>
<accession>A0A3N4I3W8</accession>
<protein>
    <submittedName>
        <fullName evidence="2">Uncharacterized protein</fullName>
    </submittedName>
</protein>
<feature type="region of interest" description="Disordered" evidence="1">
    <location>
        <begin position="1"/>
        <end position="33"/>
    </location>
</feature>
<dbReference type="Proteomes" id="UP000275078">
    <property type="component" value="Unassembled WGS sequence"/>
</dbReference>
<reference evidence="2 3" key="1">
    <citation type="journal article" date="2018" name="Nat. Ecol. Evol.">
        <title>Pezizomycetes genomes reveal the molecular basis of ectomycorrhizal truffle lifestyle.</title>
        <authorList>
            <person name="Murat C."/>
            <person name="Payen T."/>
            <person name="Noel B."/>
            <person name="Kuo A."/>
            <person name="Morin E."/>
            <person name="Chen J."/>
            <person name="Kohler A."/>
            <person name="Krizsan K."/>
            <person name="Balestrini R."/>
            <person name="Da Silva C."/>
            <person name="Montanini B."/>
            <person name="Hainaut M."/>
            <person name="Levati E."/>
            <person name="Barry K.W."/>
            <person name="Belfiori B."/>
            <person name="Cichocki N."/>
            <person name="Clum A."/>
            <person name="Dockter R.B."/>
            <person name="Fauchery L."/>
            <person name="Guy J."/>
            <person name="Iotti M."/>
            <person name="Le Tacon F."/>
            <person name="Lindquist E.A."/>
            <person name="Lipzen A."/>
            <person name="Malagnac F."/>
            <person name="Mello A."/>
            <person name="Molinier V."/>
            <person name="Miyauchi S."/>
            <person name="Poulain J."/>
            <person name="Riccioni C."/>
            <person name="Rubini A."/>
            <person name="Sitrit Y."/>
            <person name="Splivallo R."/>
            <person name="Traeger S."/>
            <person name="Wang M."/>
            <person name="Zifcakova L."/>
            <person name="Wipf D."/>
            <person name="Zambonelli A."/>
            <person name="Paolocci F."/>
            <person name="Nowrousian M."/>
            <person name="Ottonello S."/>
            <person name="Baldrian P."/>
            <person name="Spatafora J.W."/>
            <person name="Henrissat B."/>
            <person name="Nagy L.G."/>
            <person name="Aury J.M."/>
            <person name="Wincker P."/>
            <person name="Grigoriev I.V."/>
            <person name="Bonfante P."/>
            <person name="Martin F.M."/>
        </authorList>
    </citation>
    <scope>NUCLEOTIDE SEQUENCE [LARGE SCALE GENOMIC DNA]</scope>
    <source>
        <strain evidence="2 3">RN42</strain>
    </source>
</reference>
<organism evidence="2 3">
    <name type="scientific">Ascobolus immersus RN42</name>
    <dbReference type="NCBI Taxonomy" id="1160509"/>
    <lineage>
        <taxon>Eukaryota</taxon>
        <taxon>Fungi</taxon>
        <taxon>Dikarya</taxon>
        <taxon>Ascomycota</taxon>
        <taxon>Pezizomycotina</taxon>
        <taxon>Pezizomycetes</taxon>
        <taxon>Pezizales</taxon>
        <taxon>Ascobolaceae</taxon>
        <taxon>Ascobolus</taxon>
    </lineage>
</organism>
<keyword evidence="3" id="KW-1185">Reference proteome</keyword>
<dbReference type="AlphaFoldDB" id="A0A3N4I3W8"/>
<gene>
    <name evidence="2" type="ORF">BJ508DRAFT_416340</name>
</gene>
<evidence type="ECO:0000313" key="2">
    <source>
        <dbReference type="EMBL" id="RPA78871.1"/>
    </source>
</evidence>
<name>A0A3N4I3W8_ASCIM</name>